<dbReference type="EMBL" id="JAHUTJ010075739">
    <property type="protein sequence ID" value="MED6294401.1"/>
    <property type="molecule type" value="Genomic_DNA"/>
</dbReference>
<reference evidence="1 2" key="1">
    <citation type="submission" date="2021-06" db="EMBL/GenBank/DDBJ databases">
        <authorList>
            <person name="Palmer J.M."/>
        </authorList>
    </citation>
    <scope>NUCLEOTIDE SEQUENCE [LARGE SCALE GENOMIC DNA]</scope>
    <source>
        <strain evidence="1 2">CL_MEX2019</strain>
        <tissue evidence="1">Muscle</tissue>
    </source>
</reference>
<gene>
    <name evidence="1" type="ORF">CHARACLAT_020691</name>
</gene>
<organism evidence="1 2">
    <name type="scientific">Characodon lateralis</name>
    <dbReference type="NCBI Taxonomy" id="208331"/>
    <lineage>
        <taxon>Eukaryota</taxon>
        <taxon>Metazoa</taxon>
        <taxon>Chordata</taxon>
        <taxon>Craniata</taxon>
        <taxon>Vertebrata</taxon>
        <taxon>Euteleostomi</taxon>
        <taxon>Actinopterygii</taxon>
        <taxon>Neopterygii</taxon>
        <taxon>Teleostei</taxon>
        <taxon>Neoteleostei</taxon>
        <taxon>Acanthomorphata</taxon>
        <taxon>Ovalentaria</taxon>
        <taxon>Atherinomorphae</taxon>
        <taxon>Cyprinodontiformes</taxon>
        <taxon>Goodeidae</taxon>
        <taxon>Characodon</taxon>
    </lineage>
</organism>
<sequence length="82" mass="8765">MPGVSCSLGVHRTSTPRSAVRWQGKPAVSLVSGQQKRMFPNTSEHLCCGIKRNLDKPSRRRGSAPLGFALLGTVPVVIPVAN</sequence>
<accession>A0ABU7F547</accession>
<protein>
    <submittedName>
        <fullName evidence="1">Uncharacterized protein</fullName>
    </submittedName>
</protein>
<name>A0ABU7F547_9TELE</name>
<dbReference type="Proteomes" id="UP001352852">
    <property type="component" value="Unassembled WGS sequence"/>
</dbReference>
<keyword evidence="2" id="KW-1185">Reference proteome</keyword>
<proteinExistence type="predicted"/>
<evidence type="ECO:0000313" key="1">
    <source>
        <dbReference type="EMBL" id="MED6294401.1"/>
    </source>
</evidence>
<evidence type="ECO:0000313" key="2">
    <source>
        <dbReference type="Proteomes" id="UP001352852"/>
    </source>
</evidence>
<comment type="caution">
    <text evidence="1">The sequence shown here is derived from an EMBL/GenBank/DDBJ whole genome shotgun (WGS) entry which is preliminary data.</text>
</comment>